<evidence type="ECO:0000256" key="1">
    <source>
        <dbReference type="SAM" id="Phobius"/>
    </source>
</evidence>
<organism evidence="3 4">
    <name type="scientific">Paractinoplanes globisporus</name>
    <dbReference type="NCBI Taxonomy" id="113565"/>
    <lineage>
        <taxon>Bacteria</taxon>
        <taxon>Bacillati</taxon>
        <taxon>Actinomycetota</taxon>
        <taxon>Actinomycetes</taxon>
        <taxon>Micromonosporales</taxon>
        <taxon>Micromonosporaceae</taxon>
        <taxon>Paractinoplanes</taxon>
    </lineage>
</organism>
<accession>A0ABW6W8W5</accession>
<feature type="chain" id="PRO_5045262425" evidence="2">
    <location>
        <begin position="24"/>
        <end position="66"/>
    </location>
</feature>
<sequence length="66" mass="6996">MVFVNPQRLVAVVLILAAFLALAASRAFPFLDDIPGVIETAIVLLGVVCALAGAYLWLRKSPDSKA</sequence>
<name>A0ABW6W8W5_9ACTN</name>
<keyword evidence="1" id="KW-1133">Transmembrane helix</keyword>
<dbReference type="Proteomes" id="UP001602245">
    <property type="component" value="Unassembled WGS sequence"/>
</dbReference>
<protein>
    <submittedName>
        <fullName evidence="3">Uncharacterized protein</fullName>
    </submittedName>
</protein>
<gene>
    <name evidence="3" type="ORF">ACFY35_03000</name>
</gene>
<keyword evidence="4" id="KW-1185">Reference proteome</keyword>
<dbReference type="RefSeq" id="WP_020511285.1">
    <property type="nucleotide sequence ID" value="NZ_JBIAZU010000001.1"/>
</dbReference>
<reference evidence="3 4" key="1">
    <citation type="submission" date="2024-10" db="EMBL/GenBank/DDBJ databases">
        <title>The Natural Products Discovery Center: Release of the First 8490 Sequenced Strains for Exploring Actinobacteria Biosynthetic Diversity.</title>
        <authorList>
            <person name="Kalkreuter E."/>
            <person name="Kautsar S.A."/>
            <person name="Yang D."/>
            <person name="Bader C.D."/>
            <person name="Teijaro C.N."/>
            <person name="Fluegel L."/>
            <person name="Davis C.M."/>
            <person name="Simpson J.R."/>
            <person name="Lauterbach L."/>
            <person name="Steele A.D."/>
            <person name="Gui C."/>
            <person name="Meng S."/>
            <person name="Li G."/>
            <person name="Viehrig K."/>
            <person name="Ye F."/>
            <person name="Su P."/>
            <person name="Kiefer A.F."/>
            <person name="Nichols A."/>
            <person name="Cepeda A.J."/>
            <person name="Yan W."/>
            <person name="Fan B."/>
            <person name="Jiang Y."/>
            <person name="Adhikari A."/>
            <person name="Zheng C.-J."/>
            <person name="Schuster L."/>
            <person name="Cowan T.M."/>
            <person name="Smanski M.J."/>
            <person name="Chevrette M.G."/>
            <person name="De Carvalho L.P.S."/>
            <person name="Shen B."/>
        </authorList>
    </citation>
    <scope>NUCLEOTIDE SEQUENCE [LARGE SCALE GENOMIC DNA]</scope>
    <source>
        <strain evidence="3 4">NPDC000087</strain>
    </source>
</reference>
<feature type="signal peptide" evidence="2">
    <location>
        <begin position="1"/>
        <end position="23"/>
    </location>
</feature>
<keyword evidence="1" id="KW-0472">Membrane</keyword>
<dbReference type="EMBL" id="JBIAZU010000001">
    <property type="protein sequence ID" value="MFF5288377.1"/>
    <property type="molecule type" value="Genomic_DNA"/>
</dbReference>
<comment type="caution">
    <text evidence="3">The sequence shown here is derived from an EMBL/GenBank/DDBJ whole genome shotgun (WGS) entry which is preliminary data.</text>
</comment>
<evidence type="ECO:0000256" key="2">
    <source>
        <dbReference type="SAM" id="SignalP"/>
    </source>
</evidence>
<evidence type="ECO:0000313" key="3">
    <source>
        <dbReference type="EMBL" id="MFF5288377.1"/>
    </source>
</evidence>
<proteinExistence type="predicted"/>
<keyword evidence="2" id="KW-0732">Signal</keyword>
<evidence type="ECO:0000313" key="4">
    <source>
        <dbReference type="Proteomes" id="UP001602245"/>
    </source>
</evidence>
<feature type="transmembrane region" description="Helical" evidence="1">
    <location>
        <begin position="37"/>
        <end position="58"/>
    </location>
</feature>
<keyword evidence="1" id="KW-0812">Transmembrane</keyword>